<evidence type="ECO:0000256" key="1">
    <source>
        <dbReference type="ARBA" id="ARBA00001913"/>
    </source>
</evidence>
<dbReference type="OrthoDB" id="8118055at2759"/>
<feature type="disulfide bond" evidence="7">
    <location>
        <begin position="365"/>
        <end position="397"/>
    </location>
</feature>
<evidence type="ECO:0000256" key="5">
    <source>
        <dbReference type="ARBA" id="ARBA00023157"/>
    </source>
</evidence>
<evidence type="ECO:0000256" key="8">
    <source>
        <dbReference type="RuleBase" id="RU361193"/>
    </source>
</evidence>
<dbReference type="Gene3D" id="1.50.10.10">
    <property type="match status" value="1"/>
</dbReference>
<feature type="binding site" evidence="6">
    <location>
        <position position="551"/>
    </location>
    <ligand>
        <name>Ca(2+)</name>
        <dbReference type="ChEBI" id="CHEBI:29108"/>
    </ligand>
</feature>
<feature type="transmembrane region" description="Helical" evidence="9">
    <location>
        <begin position="12"/>
        <end position="28"/>
    </location>
</feature>
<keyword evidence="4 8" id="KW-0378">Hydrolase</keyword>
<keyword evidence="11" id="KW-1185">Reference proteome</keyword>
<dbReference type="GO" id="GO:0005509">
    <property type="term" value="F:calcium ion binding"/>
    <property type="evidence" value="ECO:0007669"/>
    <property type="project" value="InterPro"/>
</dbReference>
<dbReference type="PANTHER" id="PTHR11742:SF103">
    <property type="entry name" value="ENDOPLASMIC RETICULUM MANNOSIDASE MNL2-RELATED"/>
    <property type="match status" value="1"/>
</dbReference>
<dbReference type="GO" id="GO:0005975">
    <property type="term" value="P:carbohydrate metabolic process"/>
    <property type="evidence" value="ECO:0007669"/>
    <property type="project" value="InterPro"/>
</dbReference>
<dbReference type="UniPathway" id="UPA00378"/>
<gene>
    <name evidence="10" type="ORF">HMPREF1541_01791</name>
</gene>
<dbReference type="PANTHER" id="PTHR11742">
    <property type="entry name" value="MANNOSYL-OLIGOSACCHARIDE ALPHA-1,2-MANNOSIDASE-RELATED"/>
    <property type="match status" value="1"/>
</dbReference>
<evidence type="ECO:0000256" key="7">
    <source>
        <dbReference type="PIRSR" id="PIRSR601382-3"/>
    </source>
</evidence>
<dbReference type="GO" id="GO:0036503">
    <property type="term" value="P:ERAD pathway"/>
    <property type="evidence" value="ECO:0007669"/>
    <property type="project" value="UniProtKB-ARBA"/>
</dbReference>
<dbReference type="HOGENOM" id="CLU_003818_0_0_1"/>
<reference evidence="10 11" key="1">
    <citation type="submission" date="2013-03" db="EMBL/GenBank/DDBJ databases">
        <title>The Genome Sequence of Phialophora europaea CBS 101466.</title>
        <authorList>
            <consortium name="The Broad Institute Genomics Platform"/>
            <person name="Cuomo C."/>
            <person name="de Hoog S."/>
            <person name="Gorbushina A."/>
            <person name="Walker B."/>
            <person name="Young S.K."/>
            <person name="Zeng Q."/>
            <person name="Gargeya S."/>
            <person name="Fitzgerald M."/>
            <person name="Haas B."/>
            <person name="Abouelleil A."/>
            <person name="Allen A.W."/>
            <person name="Alvarado L."/>
            <person name="Arachchi H.M."/>
            <person name="Berlin A.M."/>
            <person name="Chapman S.B."/>
            <person name="Gainer-Dewar J."/>
            <person name="Goldberg J."/>
            <person name="Griggs A."/>
            <person name="Gujja S."/>
            <person name="Hansen M."/>
            <person name="Howarth C."/>
            <person name="Imamovic A."/>
            <person name="Ireland A."/>
            <person name="Larimer J."/>
            <person name="McCowan C."/>
            <person name="Murphy C."/>
            <person name="Pearson M."/>
            <person name="Poon T.W."/>
            <person name="Priest M."/>
            <person name="Roberts A."/>
            <person name="Saif S."/>
            <person name="Shea T."/>
            <person name="Sisk P."/>
            <person name="Sykes S."/>
            <person name="Wortman J."/>
            <person name="Nusbaum C."/>
            <person name="Birren B."/>
        </authorList>
    </citation>
    <scope>NUCLEOTIDE SEQUENCE [LARGE SCALE GENOMIC DNA]</scope>
    <source>
        <strain evidence="10 11">CBS 101466</strain>
    </source>
</reference>
<comment type="similarity">
    <text evidence="3 8">Belongs to the glycosyl hydrolase 47 family.</text>
</comment>
<protein>
    <recommendedName>
        <fullName evidence="8">alpha-1,2-Mannosidase</fullName>
        <ecNumber evidence="8">3.2.1.-</ecNumber>
    </recommendedName>
</protein>
<dbReference type="InterPro" id="IPR001382">
    <property type="entry name" value="Glyco_hydro_47"/>
</dbReference>
<keyword evidence="9" id="KW-0472">Membrane</keyword>
<name>W2S3V0_CYPE1</name>
<evidence type="ECO:0000256" key="6">
    <source>
        <dbReference type="PIRSR" id="PIRSR601382-2"/>
    </source>
</evidence>
<organism evidence="10 11">
    <name type="scientific">Cyphellophora europaea (strain CBS 101466)</name>
    <name type="common">Phialophora europaea</name>
    <dbReference type="NCBI Taxonomy" id="1220924"/>
    <lineage>
        <taxon>Eukaryota</taxon>
        <taxon>Fungi</taxon>
        <taxon>Dikarya</taxon>
        <taxon>Ascomycota</taxon>
        <taxon>Pezizomycotina</taxon>
        <taxon>Eurotiomycetes</taxon>
        <taxon>Chaetothyriomycetidae</taxon>
        <taxon>Chaetothyriales</taxon>
        <taxon>Cyphellophoraceae</taxon>
        <taxon>Cyphellophora</taxon>
    </lineage>
</organism>
<sequence>MLAALSRGRRFRYAFRILLVIVVIYILLPSPKAPHYSAHDPHSLLSTRAPQIQYAFDASAGGDLYRLQEVKKEFLHAYNGYRTHAWLHDEVKPVSGGSHKQYCGWAATLIDTLDTLYIMGLYDEFDEAVHAVSRLSFAYAPSGFCGVNPFETTIRHLGGLLSAYDISGSRDERLKRKAVEMGNLLFHAFAPNGVQCRSIIWPRFPGWSCEPNAMLSLARLGSQSLEFLRLSMVSGDQKWASKIEFLSKAMERLQDSSHIPGMWPKFFDGTCSEGVCDLDPQNWQWFTMGSGTDSAYEYIVKSHLLYGAKDDIYIKMWQKASPQIKNKLLFQPMNPQNNGMLFPGVIASRGGGSAAFHPEMEHLSCFLGGVFAISSRLLPNDSSDEDLAVATNLTHGCVWGYASTPSGIMPDTFRSLPCLNSLRNCSWDEAAYNKAGGHHYDLITPLPVGMTEIKRPEYMLRPEAIESVFIMYRVTGDPVWREMGWDMFLAIRNATRTKYGHSSVADVMRKGEETELTDKMESFWLSETLKYFYLLFADPRLVRLDDWVFTTEAHPLRLTDETRGGG</sequence>
<keyword evidence="9" id="KW-1133">Transmembrane helix</keyword>
<dbReference type="InParanoid" id="W2S3V0"/>
<dbReference type="EC" id="3.2.1.-" evidence="8"/>
<comment type="pathway">
    <text evidence="2">Protein modification; protein glycosylation.</text>
</comment>
<dbReference type="InterPro" id="IPR012341">
    <property type="entry name" value="6hp_glycosidase-like_sf"/>
</dbReference>
<dbReference type="SUPFAM" id="SSF48225">
    <property type="entry name" value="Seven-hairpin glycosidases"/>
    <property type="match status" value="1"/>
</dbReference>
<evidence type="ECO:0000256" key="9">
    <source>
        <dbReference type="SAM" id="Phobius"/>
    </source>
</evidence>
<dbReference type="eggNOG" id="KOG2431">
    <property type="taxonomic scope" value="Eukaryota"/>
</dbReference>
<evidence type="ECO:0000313" key="11">
    <source>
        <dbReference type="Proteomes" id="UP000030752"/>
    </source>
</evidence>
<evidence type="ECO:0000256" key="3">
    <source>
        <dbReference type="ARBA" id="ARBA00007658"/>
    </source>
</evidence>
<dbReference type="GO" id="GO:0016020">
    <property type="term" value="C:membrane"/>
    <property type="evidence" value="ECO:0007669"/>
    <property type="project" value="InterPro"/>
</dbReference>
<evidence type="ECO:0000256" key="4">
    <source>
        <dbReference type="ARBA" id="ARBA00022801"/>
    </source>
</evidence>
<keyword evidence="6" id="KW-0106">Calcium</keyword>
<evidence type="ECO:0000313" key="10">
    <source>
        <dbReference type="EMBL" id="ETN42634.1"/>
    </source>
</evidence>
<dbReference type="GO" id="GO:0005783">
    <property type="term" value="C:endoplasmic reticulum"/>
    <property type="evidence" value="ECO:0007669"/>
    <property type="project" value="TreeGrafter"/>
</dbReference>
<dbReference type="EMBL" id="KB822718">
    <property type="protein sequence ID" value="ETN42634.1"/>
    <property type="molecule type" value="Genomic_DNA"/>
</dbReference>
<keyword evidence="9" id="KW-0812">Transmembrane</keyword>
<proteinExistence type="inferred from homology"/>
<dbReference type="RefSeq" id="XP_008714370.1">
    <property type="nucleotide sequence ID" value="XM_008716148.1"/>
</dbReference>
<dbReference type="PRINTS" id="PR00747">
    <property type="entry name" value="GLYHDRLASE47"/>
</dbReference>
<comment type="cofactor">
    <cofactor evidence="1 6">
        <name>Ca(2+)</name>
        <dbReference type="ChEBI" id="CHEBI:29108"/>
    </cofactor>
</comment>
<dbReference type="Proteomes" id="UP000030752">
    <property type="component" value="Unassembled WGS sequence"/>
</dbReference>
<dbReference type="InterPro" id="IPR036026">
    <property type="entry name" value="Seven-hairpin_glycosidases"/>
</dbReference>
<dbReference type="AlphaFoldDB" id="W2S3V0"/>
<dbReference type="InterPro" id="IPR050749">
    <property type="entry name" value="Glycosyl_Hydrolase_47"/>
</dbReference>
<keyword evidence="6" id="KW-0479">Metal-binding</keyword>
<keyword evidence="8" id="KW-0326">Glycosidase</keyword>
<dbReference type="FunCoup" id="W2S3V0">
    <property type="interactions" value="91"/>
</dbReference>
<keyword evidence="5 7" id="KW-1015">Disulfide bond</keyword>
<dbReference type="GO" id="GO:0004571">
    <property type="term" value="F:mannosyl-oligosaccharide 1,2-alpha-mannosidase activity"/>
    <property type="evidence" value="ECO:0007669"/>
    <property type="project" value="InterPro"/>
</dbReference>
<dbReference type="Pfam" id="PF01532">
    <property type="entry name" value="Glyco_hydro_47"/>
    <property type="match status" value="1"/>
</dbReference>
<dbReference type="GeneID" id="19969130"/>
<accession>W2S3V0</accession>
<dbReference type="STRING" id="1220924.W2S3V0"/>
<dbReference type="VEuPathDB" id="FungiDB:HMPREF1541_01791"/>
<evidence type="ECO:0000256" key="2">
    <source>
        <dbReference type="ARBA" id="ARBA00004922"/>
    </source>
</evidence>